<dbReference type="InterPro" id="IPR016032">
    <property type="entry name" value="Sig_transdc_resp-reg_C-effctor"/>
</dbReference>
<protein>
    <submittedName>
        <fullName evidence="3">Helix-turn-helix transcriptional regulator</fullName>
    </submittedName>
</protein>
<sequence>MDYFCIVMRDDIAHRWKDATDVRLVRMGQPLSSVRLPVDGICLVHWQSLAGSDRELLLAHAHGCGLRLIILTDHPDTDEGRELIRRGAKAYGNTFVTYGLLNEMIKAVQRGDIWAGPEVLQSVLRQLLEQVDPPTQTLADRYGLSERENEVLVEVMSGAANKVVARRLDITERTVKAHMSAILHKTGAKDRVELILLAQRAERNAV</sequence>
<dbReference type="InterPro" id="IPR000792">
    <property type="entry name" value="Tscrpt_reg_LuxR_C"/>
</dbReference>
<reference evidence="4" key="1">
    <citation type="journal article" date="2019" name="Int. J. Syst. Evol. Microbiol.">
        <title>The Global Catalogue of Microorganisms (GCM) 10K type strain sequencing project: providing services to taxonomists for standard genome sequencing and annotation.</title>
        <authorList>
            <consortium name="The Broad Institute Genomics Platform"/>
            <consortium name="The Broad Institute Genome Sequencing Center for Infectious Disease"/>
            <person name="Wu L."/>
            <person name="Ma J."/>
        </authorList>
    </citation>
    <scope>NUCLEOTIDE SEQUENCE [LARGE SCALE GENOMIC DNA]</scope>
    <source>
        <strain evidence="4">CGMCC 1.15341</strain>
    </source>
</reference>
<dbReference type="SUPFAM" id="SSF46894">
    <property type="entry name" value="C-terminal effector domain of the bipartite response regulators"/>
    <property type="match status" value="1"/>
</dbReference>
<keyword evidence="4" id="KW-1185">Reference proteome</keyword>
<keyword evidence="1" id="KW-0238">DNA-binding</keyword>
<dbReference type="InterPro" id="IPR039420">
    <property type="entry name" value="WalR-like"/>
</dbReference>
<dbReference type="Pfam" id="PF00196">
    <property type="entry name" value="GerE"/>
    <property type="match status" value="1"/>
</dbReference>
<evidence type="ECO:0000256" key="1">
    <source>
        <dbReference type="ARBA" id="ARBA00023125"/>
    </source>
</evidence>
<name>A0ABQ1K0T5_9GAMM</name>
<evidence type="ECO:0000313" key="3">
    <source>
        <dbReference type="EMBL" id="GGB83029.1"/>
    </source>
</evidence>
<dbReference type="SMART" id="SM00421">
    <property type="entry name" value="HTH_LUXR"/>
    <property type="match status" value="1"/>
</dbReference>
<comment type="caution">
    <text evidence="3">The sequence shown here is derived from an EMBL/GenBank/DDBJ whole genome shotgun (WGS) entry which is preliminary data.</text>
</comment>
<dbReference type="PRINTS" id="PR00038">
    <property type="entry name" value="HTHLUXR"/>
</dbReference>
<gene>
    <name evidence="3" type="ORF">GCM10011352_06070</name>
</gene>
<evidence type="ECO:0000313" key="4">
    <source>
        <dbReference type="Proteomes" id="UP000629025"/>
    </source>
</evidence>
<accession>A0ABQ1K0T5</accession>
<dbReference type="RefSeq" id="WP_188745610.1">
    <property type="nucleotide sequence ID" value="NZ_BMIJ01000001.1"/>
</dbReference>
<dbReference type="PROSITE" id="PS00622">
    <property type="entry name" value="HTH_LUXR_1"/>
    <property type="match status" value="1"/>
</dbReference>
<organism evidence="3 4">
    <name type="scientific">Marinobacterium zhoushanense</name>
    <dbReference type="NCBI Taxonomy" id="1679163"/>
    <lineage>
        <taxon>Bacteria</taxon>
        <taxon>Pseudomonadati</taxon>
        <taxon>Pseudomonadota</taxon>
        <taxon>Gammaproteobacteria</taxon>
        <taxon>Oceanospirillales</taxon>
        <taxon>Oceanospirillaceae</taxon>
        <taxon>Marinobacterium</taxon>
    </lineage>
</organism>
<evidence type="ECO:0000259" key="2">
    <source>
        <dbReference type="PROSITE" id="PS50043"/>
    </source>
</evidence>
<dbReference type="CDD" id="cd06170">
    <property type="entry name" value="LuxR_C_like"/>
    <property type="match status" value="1"/>
</dbReference>
<dbReference type="PANTHER" id="PTHR43214:SF38">
    <property type="entry name" value="NITRATE_NITRITE RESPONSE REGULATOR PROTEIN NARL"/>
    <property type="match status" value="1"/>
</dbReference>
<feature type="domain" description="HTH luxR-type" evidence="2">
    <location>
        <begin position="137"/>
        <end position="202"/>
    </location>
</feature>
<dbReference type="EMBL" id="BMIJ01000001">
    <property type="protein sequence ID" value="GGB83029.1"/>
    <property type="molecule type" value="Genomic_DNA"/>
</dbReference>
<dbReference type="Gene3D" id="3.40.50.2300">
    <property type="match status" value="1"/>
</dbReference>
<proteinExistence type="predicted"/>
<dbReference type="PROSITE" id="PS50043">
    <property type="entry name" value="HTH_LUXR_2"/>
    <property type="match status" value="1"/>
</dbReference>
<dbReference type="Proteomes" id="UP000629025">
    <property type="component" value="Unassembled WGS sequence"/>
</dbReference>
<dbReference type="PANTHER" id="PTHR43214">
    <property type="entry name" value="TWO-COMPONENT RESPONSE REGULATOR"/>
    <property type="match status" value="1"/>
</dbReference>